<evidence type="ECO:0000313" key="2">
    <source>
        <dbReference type="Proteomes" id="UP000197269"/>
    </source>
</evidence>
<reference evidence="1 2" key="1">
    <citation type="submission" date="2017-03" db="EMBL/GenBank/DDBJ databases">
        <title>Genome of strain Rhizobium sp. CNPSo 668.</title>
        <authorList>
            <person name="Ribeiro R."/>
        </authorList>
    </citation>
    <scope>NUCLEOTIDE SEQUENCE [LARGE SCALE GENOMIC DNA]</scope>
    <source>
        <strain evidence="1 2">CNPSo 668</strain>
    </source>
</reference>
<dbReference type="AlphaFoldDB" id="A0A246DRA8"/>
<sequence length="66" mass="7150">MHTADAHGGFPPSSAAAAVPLWRFIDLHTSWAAVSVGPFFCLPSYPDRHPVACKPMRFAGRRVSAE</sequence>
<evidence type="ECO:0000313" key="1">
    <source>
        <dbReference type="EMBL" id="OWO92882.1"/>
    </source>
</evidence>
<name>A0A246DRA8_9HYPH</name>
<comment type="caution">
    <text evidence="1">The sequence shown here is derived from an EMBL/GenBank/DDBJ whole genome shotgun (WGS) entry which is preliminary data.</text>
</comment>
<organism evidence="1 2">
    <name type="scientific">Rhizobium esperanzae</name>
    <dbReference type="NCBI Taxonomy" id="1967781"/>
    <lineage>
        <taxon>Bacteria</taxon>
        <taxon>Pseudomonadati</taxon>
        <taxon>Pseudomonadota</taxon>
        <taxon>Alphaproteobacteria</taxon>
        <taxon>Hyphomicrobiales</taxon>
        <taxon>Rhizobiaceae</taxon>
        <taxon>Rhizobium/Agrobacterium group</taxon>
        <taxon>Rhizobium</taxon>
    </lineage>
</organism>
<dbReference type="EMBL" id="MXPU01000014">
    <property type="protein sequence ID" value="OWO92882.1"/>
    <property type="molecule type" value="Genomic_DNA"/>
</dbReference>
<proteinExistence type="predicted"/>
<dbReference type="Proteomes" id="UP000197269">
    <property type="component" value="Unassembled WGS sequence"/>
</dbReference>
<accession>A0A246DRA8</accession>
<protein>
    <submittedName>
        <fullName evidence="1">Uncharacterized protein</fullName>
    </submittedName>
</protein>
<gene>
    <name evidence="1" type="ORF">B5E41_20825</name>
</gene>